<reference evidence="3" key="1">
    <citation type="submission" date="2023-05" db="EMBL/GenBank/DDBJ databases">
        <authorList>
            <person name="Huff M."/>
        </authorList>
    </citation>
    <scope>NUCLEOTIDE SEQUENCE</scope>
</reference>
<dbReference type="InterPro" id="IPR002048">
    <property type="entry name" value="EF_hand_dom"/>
</dbReference>
<dbReference type="Proteomes" id="UP000834106">
    <property type="component" value="Chromosome 1"/>
</dbReference>
<dbReference type="PROSITE" id="PS50222">
    <property type="entry name" value="EF_HAND_2"/>
    <property type="match status" value="1"/>
</dbReference>
<gene>
    <name evidence="3" type="ORF">FPE_LOCUS1030</name>
</gene>
<proteinExistence type="predicted"/>
<protein>
    <recommendedName>
        <fullName evidence="2">EF-hand domain-containing protein</fullName>
    </recommendedName>
</protein>
<feature type="domain" description="EF-hand" evidence="2">
    <location>
        <begin position="1"/>
        <end position="25"/>
    </location>
</feature>
<evidence type="ECO:0000256" key="1">
    <source>
        <dbReference type="SAM" id="MobiDB-lite"/>
    </source>
</evidence>
<dbReference type="GO" id="GO:0005509">
    <property type="term" value="F:calcium ion binding"/>
    <property type="evidence" value="ECO:0007669"/>
    <property type="project" value="InterPro"/>
</dbReference>
<accession>A0AAD1YLK9</accession>
<dbReference type="EMBL" id="OU503036">
    <property type="protein sequence ID" value="CAI9753599.1"/>
    <property type="molecule type" value="Genomic_DNA"/>
</dbReference>
<keyword evidence="4" id="KW-1185">Reference proteome</keyword>
<evidence type="ECO:0000313" key="4">
    <source>
        <dbReference type="Proteomes" id="UP000834106"/>
    </source>
</evidence>
<evidence type="ECO:0000313" key="3">
    <source>
        <dbReference type="EMBL" id="CAI9753599.1"/>
    </source>
</evidence>
<name>A0AAD1YLK9_9LAMI</name>
<evidence type="ECO:0000259" key="2">
    <source>
        <dbReference type="PROSITE" id="PS50222"/>
    </source>
</evidence>
<organism evidence="3 4">
    <name type="scientific">Fraxinus pennsylvanica</name>
    <dbReference type="NCBI Taxonomy" id="56036"/>
    <lineage>
        <taxon>Eukaryota</taxon>
        <taxon>Viridiplantae</taxon>
        <taxon>Streptophyta</taxon>
        <taxon>Embryophyta</taxon>
        <taxon>Tracheophyta</taxon>
        <taxon>Spermatophyta</taxon>
        <taxon>Magnoliopsida</taxon>
        <taxon>eudicotyledons</taxon>
        <taxon>Gunneridae</taxon>
        <taxon>Pentapetalae</taxon>
        <taxon>asterids</taxon>
        <taxon>lamiids</taxon>
        <taxon>Lamiales</taxon>
        <taxon>Oleaceae</taxon>
        <taxon>Oleeae</taxon>
        <taxon>Fraxinus</taxon>
    </lineage>
</organism>
<feature type="region of interest" description="Disordered" evidence="1">
    <location>
        <begin position="37"/>
        <end position="68"/>
    </location>
</feature>
<dbReference type="AlphaFoldDB" id="A0AAD1YLK9"/>
<sequence length="139" mass="16273">MIDMEGTGKVKKEELKTLLREIDFFVSLMVHVRGLQARDRNSDAGNEPSEDKERSRWKSGRGRVKGEGRCEQRRRWWDDIVLVRNIHKRFVNLTEVEEPLILNPLLMLPPLGLDSDDGDDDDFETLRAIKLRFITYDDC</sequence>